<dbReference type="PANTHER" id="PTHR30576">
    <property type="entry name" value="COLANIC BIOSYNTHESIS UDP-GLUCOSE LIPID CARRIER TRANSFERASE"/>
    <property type="match status" value="1"/>
</dbReference>
<keyword evidence="3" id="KW-0808">Transferase</keyword>
<dbReference type="Proteomes" id="UP000199403">
    <property type="component" value="Unassembled WGS sequence"/>
</dbReference>
<organism evidence="3 4">
    <name type="scientific">Cyclobacterium xiamenense</name>
    <dbReference type="NCBI Taxonomy" id="1297121"/>
    <lineage>
        <taxon>Bacteria</taxon>
        <taxon>Pseudomonadati</taxon>
        <taxon>Bacteroidota</taxon>
        <taxon>Cytophagia</taxon>
        <taxon>Cytophagales</taxon>
        <taxon>Cyclobacteriaceae</taxon>
        <taxon>Cyclobacterium</taxon>
    </lineage>
</organism>
<feature type="domain" description="Bacterial sugar transferase" evidence="2">
    <location>
        <begin position="7"/>
        <end position="181"/>
    </location>
</feature>
<dbReference type="OrthoDB" id="9808602at2"/>
<dbReference type="STRING" id="1416801.SAMN05192553_104379"/>
<dbReference type="EMBL" id="FNZH01000004">
    <property type="protein sequence ID" value="SEJ51019.1"/>
    <property type="molecule type" value="Genomic_DNA"/>
</dbReference>
<dbReference type="Pfam" id="PF02397">
    <property type="entry name" value="Bac_transf"/>
    <property type="match status" value="1"/>
</dbReference>
<dbReference type="PANTHER" id="PTHR30576:SF8">
    <property type="entry name" value="UNDECAPRENYL-PHOSPHATE GALACTOSE PHOSPHOTRANSFERASE"/>
    <property type="match status" value="1"/>
</dbReference>
<evidence type="ECO:0000313" key="3">
    <source>
        <dbReference type="EMBL" id="SEJ51019.1"/>
    </source>
</evidence>
<dbReference type="GO" id="GO:0016780">
    <property type="term" value="F:phosphotransferase activity, for other substituted phosphate groups"/>
    <property type="evidence" value="ECO:0007669"/>
    <property type="project" value="TreeGrafter"/>
</dbReference>
<comment type="similarity">
    <text evidence="1">Belongs to the bacterial sugar transferase family.</text>
</comment>
<evidence type="ECO:0000259" key="2">
    <source>
        <dbReference type="Pfam" id="PF02397"/>
    </source>
</evidence>
<dbReference type="AlphaFoldDB" id="A0A1H6ZC42"/>
<name>A0A1H6ZC42_9BACT</name>
<evidence type="ECO:0000256" key="1">
    <source>
        <dbReference type="ARBA" id="ARBA00006464"/>
    </source>
</evidence>
<gene>
    <name evidence="3" type="ORF">SAMN05192553_104379</name>
</gene>
<evidence type="ECO:0000313" key="4">
    <source>
        <dbReference type="Proteomes" id="UP000199403"/>
    </source>
</evidence>
<dbReference type="InterPro" id="IPR003362">
    <property type="entry name" value="Bact_transf"/>
</dbReference>
<accession>A0A1H6ZC42</accession>
<reference evidence="4" key="1">
    <citation type="submission" date="2016-10" db="EMBL/GenBank/DDBJ databases">
        <authorList>
            <person name="Varghese N."/>
            <person name="Submissions S."/>
        </authorList>
    </citation>
    <scope>NUCLEOTIDE SEQUENCE [LARGE SCALE GENOMIC DNA]</scope>
    <source>
        <strain evidence="4">IBRC-M 10761</strain>
    </source>
</reference>
<sequence>MRGCMKKRLTDIGFSLALLVLTAPVFLAIVVLQCLAYRGKVFFLQARAGKHGKIFTLIKFRTMTEELDTDGQLLPDHLRVPRLGAWLRASSLDELPQLLNVLKGEMSLVGPRPLLPEYLPLYSPEQRRRHEVLPGITGWAQVNGRNTVDWGKKFEYDLWYVDNHSLRLDLAILLKTVKPVVSRQQIYPEGRTSVEKFRGMPS</sequence>
<proteinExistence type="inferred from homology"/>
<keyword evidence="4" id="KW-1185">Reference proteome</keyword>
<protein>
    <submittedName>
        <fullName evidence="3">Sugar transferase involved in LPS biosynthesis (Colanic, teichoic acid)</fullName>
    </submittedName>
</protein>